<comment type="caution">
    <text evidence="1">The sequence shown here is derived from an EMBL/GenBank/DDBJ whole genome shotgun (WGS) entry which is preliminary data.</text>
</comment>
<dbReference type="EMBL" id="QUSG01000017">
    <property type="protein sequence ID" value="KAA3523457.1"/>
    <property type="molecule type" value="Genomic_DNA"/>
</dbReference>
<accession>A0A368NQ77</accession>
<evidence type="ECO:0000313" key="2">
    <source>
        <dbReference type="Proteomes" id="UP000436911"/>
    </source>
</evidence>
<protein>
    <submittedName>
        <fullName evidence="1">Uncharacterized protein</fullName>
    </submittedName>
</protein>
<reference evidence="1 2" key="1">
    <citation type="submission" date="2018-08" db="EMBL/GenBank/DDBJ databases">
        <title>Genome sequencing of Agrobacterium vitis strain ICMP 10754.</title>
        <authorList>
            <person name="Visnovsky S.B."/>
            <person name="Pitman A.R."/>
        </authorList>
    </citation>
    <scope>NUCLEOTIDE SEQUENCE [LARGE SCALE GENOMIC DNA]</scope>
    <source>
        <strain evidence="1 2">ICMP 10754</strain>
    </source>
</reference>
<organism evidence="1 2">
    <name type="scientific">Agrobacterium vitis</name>
    <name type="common">Rhizobium vitis</name>
    <dbReference type="NCBI Taxonomy" id="373"/>
    <lineage>
        <taxon>Bacteria</taxon>
        <taxon>Pseudomonadati</taxon>
        <taxon>Pseudomonadota</taxon>
        <taxon>Alphaproteobacteria</taxon>
        <taxon>Hyphomicrobiales</taxon>
        <taxon>Rhizobiaceae</taxon>
        <taxon>Rhizobium/Agrobacterium group</taxon>
        <taxon>Agrobacterium</taxon>
    </lineage>
</organism>
<gene>
    <name evidence="1" type="ORF">DXT89_20705</name>
</gene>
<evidence type="ECO:0000313" key="1">
    <source>
        <dbReference type="EMBL" id="KAA3523457.1"/>
    </source>
</evidence>
<dbReference type="AlphaFoldDB" id="A0A368NQ77"/>
<name>A0A368NQ77_AGRVI</name>
<proteinExistence type="predicted"/>
<sequence>MLSLKGRESLSDKQLSDDAIVDSDIAITPDFWATAIDVNTACFRVNAPHSDACPPAITFIEIKRDIVRSWVAPRTSPGGECIALVGTPTSAMGIY</sequence>
<dbReference type="Proteomes" id="UP000436911">
    <property type="component" value="Unassembled WGS sequence"/>
</dbReference>